<feature type="coiled-coil region" evidence="1">
    <location>
        <begin position="124"/>
        <end position="158"/>
    </location>
</feature>
<name>A0A6A6UG61_9PEZI</name>
<dbReference type="Proteomes" id="UP000799302">
    <property type="component" value="Unassembled WGS sequence"/>
</dbReference>
<organism evidence="3 4">
    <name type="scientific">Microthyrium microscopicum</name>
    <dbReference type="NCBI Taxonomy" id="703497"/>
    <lineage>
        <taxon>Eukaryota</taxon>
        <taxon>Fungi</taxon>
        <taxon>Dikarya</taxon>
        <taxon>Ascomycota</taxon>
        <taxon>Pezizomycotina</taxon>
        <taxon>Dothideomycetes</taxon>
        <taxon>Dothideomycetes incertae sedis</taxon>
        <taxon>Microthyriales</taxon>
        <taxon>Microthyriaceae</taxon>
        <taxon>Microthyrium</taxon>
    </lineage>
</organism>
<dbReference type="PANTHER" id="PTHR42040">
    <property type="entry name" value="INNER KINETOCHORE SUBUNIT FTA4"/>
    <property type="match status" value="1"/>
</dbReference>
<sequence>MANPDNVGTVIATKTKFLNDQIRNLSEELTIPDDFEEQSDIPEKVLHVIINKLNRVHDNHMSTVYLPTGVRSVAEQIDTLYWEAATPSGFNEEAEAGRIRKTDDLTKSSNIDKLTEDFSTGDEYSQQFKELKLLSQRRKEAQRKLERYRRLQSELEFLKNPKNTIQPNLAAKTGPLAEELEKTRNLANRVAGRVAGMKHPLEPEDDNDENDKYLKMSEDEKLKAILDED</sequence>
<proteinExistence type="predicted"/>
<keyword evidence="4" id="KW-1185">Reference proteome</keyword>
<dbReference type="PANTHER" id="PTHR42040:SF1">
    <property type="entry name" value="INNER KINETOCHORE SUBUNIT FTA4"/>
    <property type="match status" value="1"/>
</dbReference>
<accession>A0A6A6UG61</accession>
<dbReference type="OrthoDB" id="21214at2759"/>
<evidence type="ECO:0000313" key="3">
    <source>
        <dbReference type="EMBL" id="KAF2670437.1"/>
    </source>
</evidence>
<dbReference type="InterPro" id="IPR025207">
    <property type="entry name" value="Sim4_Fta4"/>
</dbReference>
<dbReference type="Pfam" id="PF13093">
    <property type="entry name" value="FTA4"/>
    <property type="match status" value="1"/>
</dbReference>
<evidence type="ECO:0000256" key="1">
    <source>
        <dbReference type="SAM" id="Coils"/>
    </source>
</evidence>
<gene>
    <name evidence="3" type="ORF">BT63DRAFT_478596</name>
</gene>
<dbReference type="AlphaFoldDB" id="A0A6A6UG61"/>
<feature type="region of interest" description="Disordered" evidence="2">
    <location>
        <begin position="195"/>
        <end position="216"/>
    </location>
</feature>
<keyword evidence="1" id="KW-0175">Coiled coil</keyword>
<dbReference type="EMBL" id="MU004234">
    <property type="protein sequence ID" value="KAF2670437.1"/>
    <property type="molecule type" value="Genomic_DNA"/>
</dbReference>
<evidence type="ECO:0000256" key="2">
    <source>
        <dbReference type="SAM" id="MobiDB-lite"/>
    </source>
</evidence>
<dbReference type="GO" id="GO:0031511">
    <property type="term" value="C:Mis6-Sim4 complex"/>
    <property type="evidence" value="ECO:0007669"/>
    <property type="project" value="InterPro"/>
</dbReference>
<reference evidence="3" key="1">
    <citation type="journal article" date="2020" name="Stud. Mycol.">
        <title>101 Dothideomycetes genomes: a test case for predicting lifestyles and emergence of pathogens.</title>
        <authorList>
            <person name="Haridas S."/>
            <person name="Albert R."/>
            <person name="Binder M."/>
            <person name="Bloem J."/>
            <person name="Labutti K."/>
            <person name="Salamov A."/>
            <person name="Andreopoulos B."/>
            <person name="Baker S."/>
            <person name="Barry K."/>
            <person name="Bills G."/>
            <person name="Bluhm B."/>
            <person name="Cannon C."/>
            <person name="Castanera R."/>
            <person name="Culley D."/>
            <person name="Daum C."/>
            <person name="Ezra D."/>
            <person name="Gonzalez J."/>
            <person name="Henrissat B."/>
            <person name="Kuo A."/>
            <person name="Liang C."/>
            <person name="Lipzen A."/>
            <person name="Lutzoni F."/>
            <person name="Magnuson J."/>
            <person name="Mondo S."/>
            <person name="Nolan M."/>
            <person name="Ohm R."/>
            <person name="Pangilinan J."/>
            <person name="Park H.-J."/>
            <person name="Ramirez L."/>
            <person name="Alfaro M."/>
            <person name="Sun H."/>
            <person name="Tritt A."/>
            <person name="Yoshinaga Y."/>
            <person name="Zwiers L.-H."/>
            <person name="Turgeon B."/>
            <person name="Goodwin S."/>
            <person name="Spatafora J."/>
            <person name="Crous P."/>
            <person name="Grigoriev I."/>
        </authorList>
    </citation>
    <scope>NUCLEOTIDE SEQUENCE</scope>
    <source>
        <strain evidence="3">CBS 115976</strain>
    </source>
</reference>
<evidence type="ECO:0000313" key="4">
    <source>
        <dbReference type="Proteomes" id="UP000799302"/>
    </source>
</evidence>
<protein>
    <submittedName>
        <fullName evidence="3">Uncharacterized protein</fullName>
    </submittedName>
</protein>